<feature type="region of interest" description="Disordered" evidence="2">
    <location>
        <begin position="97"/>
        <end position="139"/>
    </location>
</feature>
<feature type="region of interest" description="Disordered" evidence="2">
    <location>
        <begin position="166"/>
        <end position="185"/>
    </location>
</feature>
<protein>
    <submittedName>
        <fullName evidence="3">Uncharacterized protein</fullName>
    </submittedName>
</protein>
<sequence length="488" mass="53880">MSDRQVLKRIKDIRDGGDKINPDVGASSTSRAGPFEADDNQSVGSVNSAASVLSMSHSASDVFKLISPHLPPTEAPKVLRLISDAFANAQSRISAAEASRDAAQTRLRQSESYRKNEERIAQDKAKHHAESLQEARRQRDEAMEEVNKLHHTVQSMRVQATVANATSSLKDGGTGEDQGSRMSKSAAAMSSSMRTALEREFDEKKTLLEQRWDHALRLVTDQMKKQRDEQVALAVSKFDVEQRLKFQAEISKGLERVEAAARQEVGDLTKLALKMHATIESQNEKIAKLTDELNDVRRGSETIKKIEHSATAAAAEITAEKEIEFQKMRAKLAQSNVLIDELQHQVESWKAKSDGDWFRTRMTEGGHVKYMGGGGSKPTGVRKGITLMAEEENNRNRRKEAIEFTHSMSSNNKPSRLDQMTGSNPSTDKIAAAIADDISLVSSNMGSVTEQRPFFRDTSGIGMVNTTQPSPVKELVGHPRLDALLSSF</sequence>
<evidence type="ECO:0000313" key="4">
    <source>
        <dbReference type="Proteomes" id="UP001165085"/>
    </source>
</evidence>
<keyword evidence="4" id="KW-1185">Reference proteome</keyword>
<dbReference type="AlphaFoldDB" id="A0A9W7BKJ8"/>
<feature type="coiled-coil region" evidence="1">
    <location>
        <begin position="325"/>
        <end position="352"/>
    </location>
</feature>
<feature type="compositionally biased region" description="Basic and acidic residues" evidence="2">
    <location>
        <begin position="108"/>
        <end position="139"/>
    </location>
</feature>
<reference evidence="4" key="1">
    <citation type="journal article" date="2023" name="Commun. Biol.">
        <title>Genome analysis of Parmales, the sister group of diatoms, reveals the evolutionary specialization of diatoms from phago-mixotrophs to photoautotrophs.</title>
        <authorList>
            <person name="Ban H."/>
            <person name="Sato S."/>
            <person name="Yoshikawa S."/>
            <person name="Yamada K."/>
            <person name="Nakamura Y."/>
            <person name="Ichinomiya M."/>
            <person name="Sato N."/>
            <person name="Blanc-Mathieu R."/>
            <person name="Endo H."/>
            <person name="Kuwata A."/>
            <person name="Ogata H."/>
        </authorList>
    </citation>
    <scope>NUCLEOTIDE SEQUENCE [LARGE SCALE GENOMIC DNA]</scope>
    <source>
        <strain evidence="4">NIES 3701</strain>
    </source>
</reference>
<organism evidence="3 4">
    <name type="scientific">Triparma strigata</name>
    <dbReference type="NCBI Taxonomy" id="1606541"/>
    <lineage>
        <taxon>Eukaryota</taxon>
        <taxon>Sar</taxon>
        <taxon>Stramenopiles</taxon>
        <taxon>Ochrophyta</taxon>
        <taxon>Bolidophyceae</taxon>
        <taxon>Parmales</taxon>
        <taxon>Triparmaceae</taxon>
        <taxon>Triparma</taxon>
    </lineage>
</organism>
<evidence type="ECO:0000256" key="2">
    <source>
        <dbReference type="SAM" id="MobiDB-lite"/>
    </source>
</evidence>
<feature type="compositionally biased region" description="Basic and acidic residues" evidence="2">
    <location>
        <begin position="1"/>
        <end position="21"/>
    </location>
</feature>
<dbReference type="Proteomes" id="UP001165085">
    <property type="component" value="Unassembled WGS sequence"/>
</dbReference>
<gene>
    <name evidence="3" type="ORF">TrST_g12939</name>
</gene>
<evidence type="ECO:0000256" key="1">
    <source>
        <dbReference type="SAM" id="Coils"/>
    </source>
</evidence>
<proteinExistence type="predicted"/>
<accession>A0A9W7BKJ8</accession>
<dbReference type="EMBL" id="BRXY01000368">
    <property type="protein sequence ID" value="GMH90196.1"/>
    <property type="molecule type" value="Genomic_DNA"/>
</dbReference>
<name>A0A9W7BKJ8_9STRA</name>
<feature type="region of interest" description="Disordered" evidence="2">
    <location>
        <begin position="1"/>
        <end position="44"/>
    </location>
</feature>
<evidence type="ECO:0000313" key="3">
    <source>
        <dbReference type="EMBL" id="GMH90196.1"/>
    </source>
</evidence>
<keyword evidence="1" id="KW-0175">Coiled coil</keyword>
<dbReference type="OrthoDB" id="191908at2759"/>
<comment type="caution">
    <text evidence="3">The sequence shown here is derived from an EMBL/GenBank/DDBJ whole genome shotgun (WGS) entry which is preliminary data.</text>
</comment>